<dbReference type="CDD" id="cd06170">
    <property type="entry name" value="LuxR_C_like"/>
    <property type="match status" value="1"/>
</dbReference>
<dbReference type="PANTHER" id="PTHR44688">
    <property type="entry name" value="DNA-BINDING TRANSCRIPTIONAL ACTIVATOR DEVR_DOSR"/>
    <property type="match status" value="1"/>
</dbReference>
<gene>
    <name evidence="5" type="ORF">GCM10010384_39930</name>
</gene>
<dbReference type="PROSITE" id="PS50043">
    <property type="entry name" value="HTH_LUXR_2"/>
    <property type="match status" value="1"/>
</dbReference>
<evidence type="ECO:0000313" key="5">
    <source>
        <dbReference type="EMBL" id="GGY28976.1"/>
    </source>
</evidence>
<evidence type="ECO:0000259" key="4">
    <source>
        <dbReference type="PROSITE" id="PS50043"/>
    </source>
</evidence>
<dbReference type="InterPro" id="IPR036388">
    <property type="entry name" value="WH-like_DNA-bd_sf"/>
</dbReference>
<dbReference type="Pfam" id="PF00196">
    <property type="entry name" value="GerE"/>
    <property type="match status" value="1"/>
</dbReference>
<dbReference type="SUPFAM" id="SSF46894">
    <property type="entry name" value="C-terminal effector domain of the bipartite response regulators"/>
    <property type="match status" value="1"/>
</dbReference>
<protein>
    <recommendedName>
        <fullName evidence="4">HTH luxR-type domain-containing protein</fullName>
    </recommendedName>
</protein>
<keyword evidence="1" id="KW-0805">Transcription regulation</keyword>
<keyword evidence="2" id="KW-0238">DNA-binding</keyword>
<evidence type="ECO:0000256" key="2">
    <source>
        <dbReference type="ARBA" id="ARBA00023125"/>
    </source>
</evidence>
<dbReference type="Proteomes" id="UP000653308">
    <property type="component" value="Unassembled WGS sequence"/>
</dbReference>
<dbReference type="InterPro" id="IPR016032">
    <property type="entry name" value="Sig_transdc_resp-reg_C-effctor"/>
</dbReference>
<dbReference type="InterPro" id="IPR000792">
    <property type="entry name" value="Tscrpt_reg_LuxR_C"/>
</dbReference>
<dbReference type="PRINTS" id="PR00038">
    <property type="entry name" value="HTHLUXR"/>
</dbReference>
<keyword evidence="3" id="KW-0804">Transcription</keyword>
<comment type="caution">
    <text evidence="5">The sequence shown here is derived from an EMBL/GenBank/DDBJ whole genome shotgun (WGS) entry which is preliminary data.</text>
</comment>
<accession>A0ABQ3A0Q8</accession>
<dbReference type="Gene3D" id="1.10.10.10">
    <property type="entry name" value="Winged helix-like DNA-binding domain superfamily/Winged helix DNA-binding domain"/>
    <property type="match status" value="1"/>
</dbReference>
<evidence type="ECO:0000313" key="6">
    <source>
        <dbReference type="Proteomes" id="UP000653308"/>
    </source>
</evidence>
<keyword evidence="6" id="KW-1185">Reference proteome</keyword>
<organism evidence="5 6">
    <name type="scientific">Streptomyces djakartensis</name>
    <dbReference type="NCBI Taxonomy" id="68193"/>
    <lineage>
        <taxon>Bacteria</taxon>
        <taxon>Bacillati</taxon>
        <taxon>Actinomycetota</taxon>
        <taxon>Actinomycetes</taxon>
        <taxon>Kitasatosporales</taxon>
        <taxon>Streptomycetaceae</taxon>
        <taxon>Streptomyces</taxon>
    </lineage>
</organism>
<sequence length="83" mass="9252">MDPEVITQPVRPRQDPLEQLSPREREVLALIAEGRSNASLAPRLFISEAAVNKHIGDIFSKLDLPVDTEGHRRVLAVLAFLRA</sequence>
<evidence type="ECO:0000256" key="1">
    <source>
        <dbReference type="ARBA" id="ARBA00023015"/>
    </source>
</evidence>
<evidence type="ECO:0000256" key="3">
    <source>
        <dbReference type="ARBA" id="ARBA00023163"/>
    </source>
</evidence>
<feature type="domain" description="HTH luxR-type" evidence="4">
    <location>
        <begin position="13"/>
        <end position="83"/>
    </location>
</feature>
<dbReference type="EMBL" id="BMWE01000011">
    <property type="protein sequence ID" value="GGY28976.1"/>
    <property type="molecule type" value="Genomic_DNA"/>
</dbReference>
<dbReference type="PANTHER" id="PTHR44688:SF16">
    <property type="entry name" value="DNA-BINDING TRANSCRIPTIONAL ACTIVATOR DEVR_DOSR"/>
    <property type="match status" value="1"/>
</dbReference>
<reference evidence="6" key="1">
    <citation type="journal article" date="2019" name="Int. J. Syst. Evol. Microbiol.">
        <title>The Global Catalogue of Microorganisms (GCM) 10K type strain sequencing project: providing services to taxonomists for standard genome sequencing and annotation.</title>
        <authorList>
            <consortium name="The Broad Institute Genomics Platform"/>
            <consortium name="The Broad Institute Genome Sequencing Center for Infectious Disease"/>
            <person name="Wu L."/>
            <person name="Ma J."/>
        </authorList>
    </citation>
    <scope>NUCLEOTIDE SEQUENCE [LARGE SCALE GENOMIC DNA]</scope>
    <source>
        <strain evidence="6">JCM 4957</strain>
    </source>
</reference>
<name>A0ABQ3A0Q8_9ACTN</name>
<proteinExistence type="predicted"/>
<dbReference type="SMART" id="SM00421">
    <property type="entry name" value="HTH_LUXR"/>
    <property type="match status" value="1"/>
</dbReference>